<dbReference type="EMBL" id="CAXAMM010021779">
    <property type="protein sequence ID" value="CAK9050580.1"/>
    <property type="molecule type" value="Genomic_DNA"/>
</dbReference>
<dbReference type="InterPro" id="IPR037518">
    <property type="entry name" value="MPN"/>
</dbReference>
<evidence type="ECO:0000313" key="2">
    <source>
        <dbReference type="EMBL" id="CAK9050580.1"/>
    </source>
</evidence>
<protein>
    <submittedName>
        <fullName evidence="2">Dynein axonemal heavy chain 1 (Axonemal beta dynein heavy chain 1) (Ciliary dynein heavy chain 1) (Heat shock regulated protein 1) (HSRF-1) (HDHC7)</fullName>
    </submittedName>
</protein>
<evidence type="ECO:0000313" key="3">
    <source>
        <dbReference type="Proteomes" id="UP001642464"/>
    </source>
</evidence>
<dbReference type="PANTHER" id="PTHR45703">
    <property type="entry name" value="DYNEIN HEAVY CHAIN"/>
    <property type="match status" value="1"/>
</dbReference>
<dbReference type="Gene3D" id="3.40.140.10">
    <property type="entry name" value="Cytidine Deaminase, domain 2"/>
    <property type="match status" value="1"/>
</dbReference>
<reference evidence="2 3" key="1">
    <citation type="submission" date="2024-02" db="EMBL/GenBank/DDBJ databases">
        <authorList>
            <person name="Chen Y."/>
            <person name="Shah S."/>
            <person name="Dougan E. K."/>
            <person name="Thang M."/>
            <person name="Chan C."/>
        </authorList>
    </citation>
    <scope>NUCLEOTIDE SEQUENCE [LARGE SCALE GENOMIC DNA]</scope>
</reference>
<dbReference type="Gene3D" id="1.20.58.1120">
    <property type="match status" value="1"/>
</dbReference>
<dbReference type="SUPFAM" id="SSF102712">
    <property type="entry name" value="JAB1/MPN domain"/>
    <property type="match status" value="1"/>
</dbReference>
<comment type="caution">
    <text evidence="2">The sequence shown here is derived from an EMBL/GenBank/DDBJ whole genome shotgun (WGS) entry which is preliminary data.</text>
</comment>
<dbReference type="InterPro" id="IPR000555">
    <property type="entry name" value="JAMM/MPN+_dom"/>
</dbReference>
<dbReference type="Pfam" id="PF12774">
    <property type="entry name" value="AAA_6"/>
    <property type="match status" value="1"/>
</dbReference>
<evidence type="ECO:0000259" key="1">
    <source>
        <dbReference type="PROSITE" id="PS50249"/>
    </source>
</evidence>
<dbReference type="SMART" id="SM00232">
    <property type="entry name" value="JAB_MPN"/>
    <property type="match status" value="1"/>
</dbReference>
<dbReference type="InterPro" id="IPR027417">
    <property type="entry name" value="P-loop_NTPase"/>
</dbReference>
<dbReference type="PANTHER" id="PTHR45703:SF36">
    <property type="entry name" value="DYNEIN HEAVY CHAIN, CYTOPLASMIC"/>
    <property type="match status" value="1"/>
</dbReference>
<feature type="domain" description="MPN" evidence="1">
    <location>
        <begin position="636"/>
        <end position="774"/>
    </location>
</feature>
<dbReference type="PROSITE" id="PS50249">
    <property type="entry name" value="MPN"/>
    <property type="match status" value="1"/>
</dbReference>
<accession>A0ABP0MGK4</accession>
<dbReference type="InterPro" id="IPR035699">
    <property type="entry name" value="AAA_6"/>
</dbReference>
<gene>
    <name evidence="2" type="ORF">SCF082_LOCUS27869</name>
</gene>
<dbReference type="Pfam" id="PF01398">
    <property type="entry name" value="JAB"/>
    <property type="match status" value="1"/>
</dbReference>
<name>A0ABP0MGK4_9DINO</name>
<dbReference type="SUPFAM" id="SSF52540">
    <property type="entry name" value="P-loop containing nucleoside triphosphate hydrolases"/>
    <property type="match status" value="2"/>
</dbReference>
<dbReference type="Pfam" id="PF12775">
    <property type="entry name" value="AAA_7"/>
    <property type="match status" value="1"/>
</dbReference>
<dbReference type="Gene3D" id="1.10.472.130">
    <property type="match status" value="1"/>
</dbReference>
<dbReference type="Gene3D" id="3.40.50.300">
    <property type="entry name" value="P-loop containing nucleotide triphosphate hydrolases"/>
    <property type="match status" value="3"/>
</dbReference>
<dbReference type="InterPro" id="IPR026983">
    <property type="entry name" value="DHC"/>
</dbReference>
<dbReference type="Pfam" id="PF17852">
    <property type="entry name" value="Dynein_AAA_lid"/>
    <property type="match status" value="1"/>
</dbReference>
<keyword evidence="3" id="KW-1185">Reference proteome</keyword>
<dbReference type="InterPro" id="IPR041466">
    <property type="entry name" value="Dynein_AAA5_ext"/>
</dbReference>
<organism evidence="2 3">
    <name type="scientific">Durusdinium trenchii</name>
    <dbReference type="NCBI Taxonomy" id="1381693"/>
    <lineage>
        <taxon>Eukaryota</taxon>
        <taxon>Sar</taxon>
        <taxon>Alveolata</taxon>
        <taxon>Dinophyceae</taxon>
        <taxon>Suessiales</taxon>
        <taxon>Symbiodiniaceae</taxon>
        <taxon>Durusdinium</taxon>
    </lineage>
</organism>
<sequence length="1157" mass="130750">MSTRRILWRSWPRRRSTIACRLNGSLSFATIGRWTTATLTLGVRMVQTPFPYGYEYLGNSFRLVITPLTDMCYMTLMGAQSLNLGGAPAGPAGTGKTETTKDLAKALAKQCVVFNCSPEMDYLMVGKFFKGLASSGAWCCFDEFNRIYIEVLSVIAQQLLQLFSAKRELTSYNDTVELEFDSTLITMKPTFNVFITMNPGYAGRSELPDNLAALFRPMAMMVPDYAMIGEISFYAFGFEKGRHLAKKMVTTFQLCSEQLSAQSHYDYGMRAVKTVIEAAGLNKRKYPDQSEAQILLRALQDVNVPKFLKDDLPLFYNIISDLFPGVEKPAIDYGKLDEMAQEKSKSFNLQPTDYFIKKQFELFDMIQVRHGMMLVGPTGGGKTCCYRTLQAACTALVEPKDTESPFQRTHVHVLNPKAITQNQLYGAFDEVTREWSDGVAAELIRNATRDNHNPDHHWVMFDGPVDALWIESMNTVLDDNKKLCLVSGEIIALTAKMRMQFEVEDLEVASPATVSRCGMIYMEPESLGYQPFFDSWLQTLPETFSFKPVLEDTLRKLLTDCVAERHSWDLQTPDPRADRPDRAPTAMASTAQRTWELENQVVQVDDAQIYAFDQSEQDAIFEKKPWKEDVNFFKSVRMSAVAMIKIVMHAKSGAPLEVMGLMQGKVTADREFIIMDAFPLPVEGTETRVNAGAGANEFMVTYTETSERIGKVENICGWYHSHPGYGCWLSGIDVQTQMTYQQHQEPFLAVVVDPVRTCASGKVDIGAFRTYPAGHQPQEDGPNEYQPIPLDKIEDFGVHCKQYYSLPIEVFKNSLDNTILELLWNKYWIDTLSSSPLLHNRGFCNQMIQDCVQKMDQIDMTAVSQSRFRVAMMEPRKRKDESLLNKVAIDASKNAGEQVQGLTSQVTTTDNNSIQALFRLMDCYFVNFIPNELKPANTFKEAIAELVPNLIPLFFFCLVWSIGASCDAKSRKGFSDLVWAMVSEDLRPPVVELLEKAFIQVPPLQENVTFAGIEPGDLLYDYFYDQEKRQFVPWMTTIPNFEVPRVAKYEEIVVPSVDSVRLVYIFQLLVLNDKHVLCPGPTGTGKSVNISLWLQKQAPENYQGVFINFSAQTHVNQLQDLIDSKLEKRRRGVYGPPAGKKMAGVLFIDVEGSAYEH</sequence>
<dbReference type="InterPro" id="IPR043157">
    <property type="entry name" value="Dynein_AAA1S"/>
</dbReference>
<dbReference type="Gene3D" id="1.10.8.710">
    <property type="match status" value="1"/>
</dbReference>
<dbReference type="CDD" id="cd08069">
    <property type="entry name" value="MPN_RPN11_CSN5"/>
    <property type="match status" value="1"/>
</dbReference>
<dbReference type="Proteomes" id="UP001642464">
    <property type="component" value="Unassembled WGS sequence"/>
</dbReference>
<proteinExistence type="predicted"/>